<reference evidence="2" key="1">
    <citation type="submission" date="2025-08" db="UniProtKB">
        <authorList>
            <consortium name="RefSeq"/>
        </authorList>
    </citation>
    <scope>IDENTIFICATION</scope>
</reference>
<accession>A0A1S3Y3D3</accession>
<dbReference type="InterPro" id="IPR012337">
    <property type="entry name" value="RNaseH-like_sf"/>
</dbReference>
<dbReference type="KEGG" id="nta:107771788"/>
<dbReference type="InterPro" id="IPR044730">
    <property type="entry name" value="RNase_H-like_dom_plant"/>
</dbReference>
<dbReference type="InterPro" id="IPR002156">
    <property type="entry name" value="RNaseH_domain"/>
</dbReference>
<dbReference type="OMA" id="ITIHARW"/>
<dbReference type="RefSeq" id="XP_016446718.1">
    <property type="nucleotide sequence ID" value="XM_016591232.1"/>
</dbReference>
<evidence type="ECO:0000259" key="1">
    <source>
        <dbReference type="PROSITE" id="PS50879"/>
    </source>
</evidence>
<dbReference type="InterPro" id="IPR036397">
    <property type="entry name" value="RNaseH_sf"/>
</dbReference>
<dbReference type="PANTHER" id="PTHR47723">
    <property type="entry name" value="OS05G0353850 PROTEIN"/>
    <property type="match status" value="1"/>
</dbReference>
<dbReference type="GO" id="GO:0004523">
    <property type="term" value="F:RNA-DNA hybrid ribonuclease activity"/>
    <property type="evidence" value="ECO:0007669"/>
    <property type="project" value="InterPro"/>
</dbReference>
<name>A0A1S3Y3D3_TOBAC</name>
<dbReference type="PANTHER" id="PTHR47723:SF23">
    <property type="entry name" value="REVERSE TRANSCRIPTASE-LIKE PROTEIN"/>
    <property type="match status" value="1"/>
</dbReference>
<dbReference type="InterPro" id="IPR053151">
    <property type="entry name" value="RNase_H-like"/>
</dbReference>
<dbReference type="OrthoDB" id="1306118at2759"/>
<dbReference type="AlphaFoldDB" id="A0A1S3Y3D3"/>
<dbReference type="PaxDb" id="4097-A0A1S3Y3D3"/>
<dbReference type="STRING" id="4097.A0A1S3Y3D3"/>
<dbReference type="PROSITE" id="PS50879">
    <property type="entry name" value="RNASE_H_1"/>
    <property type="match status" value="1"/>
</dbReference>
<proteinExistence type="predicted"/>
<evidence type="ECO:0000313" key="2">
    <source>
        <dbReference type="RefSeq" id="XP_016446718.1"/>
    </source>
</evidence>
<dbReference type="Pfam" id="PF13456">
    <property type="entry name" value="RVT_3"/>
    <property type="match status" value="1"/>
</dbReference>
<dbReference type="SUPFAM" id="SSF53098">
    <property type="entry name" value="Ribonuclease H-like"/>
    <property type="match status" value="1"/>
</dbReference>
<protein>
    <recommendedName>
        <fullName evidence="1">RNase H type-1 domain-containing protein</fullName>
    </recommendedName>
</protein>
<organism evidence="2">
    <name type="scientific">Nicotiana tabacum</name>
    <name type="common">Common tobacco</name>
    <dbReference type="NCBI Taxonomy" id="4097"/>
    <lineage>
        <taxon>Eukaryota</taxon>
        <taxon>Viridiplantae</taxon>
        <taxon>Streptophyta</taxon>
        <taxon>Embryophyta</taxon>
        <taxon>Tracheophyta</taxon>
        <taxon>Spermatophyta</taxon>
        <taxon>Magnoliopsida</taxon>
        <taxon>eudicotyledons</taxon>
        <taxon>Gunneridae</taxon>
        <taxon>Pentapetalae</taxon>
        <taxon>asterids</taxon>
        <taxon>lamiids</taxon>
        <taxon>Solanales</taxon>
        <taxon>Solanaceae</taxon>
        <taxon>Nicotianoideae</taxon>
        <taxon>Nicotianeae</taxon>
        <taxon>Nicotiana</taxon>
    </lineage>
</organism>
<feature type="domain" description="RNase H type-1" evidence="1">
    <location>
        <begin position="95"/>
        <end position="225"/>
    </location>
</feature>
<dbReference type="Gene3D" id="3.30.420.10">
    <property type="entry name" value="Ribonuclease H-like superfamily/Ribonuclease H"/>
    <property type="match status" value="1"/>
</dbReference>
<dbReference type="CDD" id="cd06222">
    <property type="entry name" value="RNase_H_like"/>
    <property type="match status" value="1"/>
</dbReference>
<dbReference type="GO" id="GO:0003676">
    <property type="term" value="F:nucleic acid binding"/>
    <property type="evidence" value="ECO:0007669"/>
    <property type="project" value="InterPro"/>
</dbReference>
<sequence>MGLAIDNQLDNVHWIDFLHTRNPKITNKFITWEEAFPFVLWAIWRNRNENNVNNTSNHINTTNIINQTLEYHLLTSKSTTNNIKVKLKVKWQAPARSWYKLNLDGAFNNSCLHEGVSGIIRNNKGEWILGYYDKYPTTSPNQAELQALWHALQIIIKENIFPVEVKTDTTEVIRFLYEDYPTYNDLIHECRWLMDKATQQGKITMNHSFREGNMVAHQLAKEALMSHNYNKTCYFVSPPIFAMDAYCKDQDGHMYVRSCSINVCSNLAAFFLIVNQANTRKN</sequence>
<gene>
    <name evidence="2" type="primary">LOC107771788</name>
</gene>